<dbReference type="Proteomes" id="UP000199181">
    <property type="component" value="Unassembled WGS sequence"/>
</dbReference>
<evidence type="ECO:0000313" key="6">
    <source>
        <dbReference type="Proteomes" id="UP000199181"/>
    </source>
</evidence>
<accession>A0A1H9YTQ0</accession>
<evidence type="ECO:0000313" key="5">
    <source>
        <dbReference type="EMBL" id="SES72545.1"/>
    </source>
</evidence>
<evidence type="ECO:0000256" key="1">
    <source>
        <dbReference type="ARBA" id="ARBA00001947"/>
    </source>
</evidence>
<dbReference type="PANTHER" id="PTHR37418:SF2">
    <property type="entry name" value="3-KETO-5-AMINOHEXANOATE CLEAVAGE ENZYME"/>
    <property type="match status" value="1"/>
</dbReference>
<comment type="cofactor">
    <cofactor evidence="1">
        <name>Zn(2+)</name>
        <dbReference type="ChEBI" id="CHEBI:29105"/>
    </cofactor>
</comment>
<name>A0A1H9YTQ0_9BACT</name>
<dbReference type="Pfam" id="PF05853">
    <property type="entry name" value="BKACE"/>
    <property type="match status" value="1"/>
</dbReference>
<proteinExistence type="predicted"/>
<evidence type="ECO:0000256" key="3">
    <source>
        <dbReference type="ARBA" id="ARBA00022723"/>
    </source>
</evidence>
<dbReference type="RefSeq" id="WP_093515009.1">
    <property type="nucleotide sequence ID" value="NZ_FOIJ01000001.1"/>
</dbReference>
<keyword evidence="3" id="KW-0479">Metal-binding</keyword>
<dbReference type="PANTHER" id="PTHR37418">
    <property type="entry name" value="3-KETO-5-AMINOHEXANOATE CLEAVAGE ENZYME-RELATED"/>
    <property type="match status" value="1"/>
</dbReference>
<evidence type="ECO:0000256" key="4">
    <source>
        <dbReference type="ARBA" id="ARBA00022833"/>
    </source>
</evidence>
<keyword evidence="6" id="KW-1185">Reference proteome</keyword>
<keyword evidence="2" id="KW-0808">Transferase</keyword>
<gene>
    <name evidence="5" type="ORF">SAMN05443639_10154</name>
</gene>
<protein>
    <submittedName>
        <fullName evidence="5">3-keto-5-aminohexanoate cleavage enzyme</fullName>
    </submittedName>
</protein>
<dbReference type="Gene3D" id="3.20.20.70">
    <property type="entry name" value="Aldolase class I"/>
    <property type="match status" value="1"/>
</dbReference>
<organism evidence="5 6">
    <name type="scientific">Stigmatella erecta</name>
    <dbReference type="NCBI Taxonomy" id="83460"/>
    <lineage>
        <taxon>Bacteria</taxon>
        <taxon>Pseudomonadati</taxon>
        <taxon>Myxococcota</taxon>
        <taxon>Myxococcia</taxon>
        <taxon>Myxococcales</taxon>
        <taxon>Cystobacterineae</taxon>
        <taxon>Archangiaceae</taxon>
        <taxon>Stigmatella</taxon>
    </lineage>
</organism>
<dbReference type="SUPFAM" id="SSF51395">
    <property type="entry name" value="FMN-linked oxidoreductases"/>
    <property type="match status" value="1"/>
</dbReference>
<dbReference type="InterPro" id="IPR013785">
    <property type="entry name" value="Aldolase_TIM"/>
</dbReference>
<dbReference type="InterPro" id="IPR008567">
    <property type="entry name" value="BKACE"/>
</dbReference>
<dbReference type="EMBL" id="FOIJ01000001">
    <property type="protein sequence ID" value="SES72545.1"/>
    <property type="molecule type" value="Genomic_DNA"/>
</dbReference>
<dbReference type="GO" id="GO:0046872">
    <property type="term" value="F:metal ion binding"/>
    <property type="evidence" value="ECO:0007669"/>
    <property type="project" value="UniProtKB-KW"/>
</dbReference>
<sequence>MSKPMVITAAMVGAETTREQTPHLPITAEEIAEDAARCREAGAAMVHLHVRTPDGKPSQDAELFRAAIRAIRKRTDILVQVSTGGAVGMDVNERCGGLTLTGADRPDMATLTTGTVNFGEEVFWNPRPLVRDIAKRIKDSGLKPELECFDVGMIDEANMLAKEGLVQQPAHYDFVLGVPGALAAREAALDFMISSLPEGSTWTVAAVGRHQLPFVDLAAVKGGNARVGLEDNIYVSKGVLAKGNWELVAEAAKRAKANGRTLATPEEARQLLRLG</sequence>
<evidence type="ECO:0000256" key="2">
    <source>
        <dbReference type="ARBA" id="ARBA00022679"/>
    </source>
</evidence>
<dbReference type="AlphaFoldDB" id="A0A1H9YTQ0"/>
<dbReference type="GO" id="GO:0043720">
    <property type="term" value="F:3-keto-5-aminohexanoate cleavage activity"/>
    <property type="evidence" value="ECO:0007669"/>
    <property type="project" value="InterPro"/>
</dbReference>
<reference evidence="6" key="1">
    <citation type="submission" date="2016-10" db="EMBL/GenBank/DDBJ databases">
        <authorList>
            <person name="Varghese N."/>
            <person name="Submissions S."/>
        </authorList>
    </citation>
    <scope>NUCLEOTIDE SEQUENCE [LARGE SCALE GENOMIC DNA]</scope>
    <source>
        <strain evidence="6">DSM 16858</strain>
    </source>
</reference>
<keyword evidence="4" id="KW-0862">Zinc</keyword>